<sequence length="69" mass="7925">MGMKRGRKKYATTWQKKVYFIDRSPLPVRFSDLPVTFRFLPVNALPDHPPKQAKSQATSLAQVTISYQS</sequence>
<evidence type="ECO:0000313" key="1">
    <source>
        <dbReference type="EMBL" id="CAH2717515.1"/>
    </source>
</evidence>
<dbReference type="Proteomes" id="UP000838308">
    <property type="component" value="Unassembled WGS sequence"/>
</dbReference>
<proteinExistence type="predicted"/>
<keyword evidence="2" id="KW-1185">Reference proteome</keyword>
<reference evidence="1" key="1">
    <citation type="submission" date="2022-04" db="EMBL/GenBank/DDBJ databases">
        <authorList>
            <person name="Criscuolo A."/>
        </authorList>
    </citation>
    <scope>NUCLEOTIDE SEQUENCE</scope>
    <source>
        <strain evidence="1">CIP111895</strain>
    </source>
</reference>
<comment type="caution">
    <text evidence="1">The sequence shown here is derived from an EMBL/GenBank/DDBJ whole genome shotgun (WGS) entry which is preliminary data.</text>
</comment>
<protein>
    <submittedName>
        <fullName evidence="1">Uncharacterized protein</fullName>
    </submittedName>
</protein>
<accession>A0ABM9EZ94</accession>
<dbReference type="EMBL" id="CALBWS010000051">
    <property type="protein sequence ID" value="CAH2717515.1"/>
    <property type="molecule type" value="Genomic_DNA"/>
</dbReference>
<gene>
    <name evidence="1" type="ORF">BACCIP111895_04729</name>
</gene>
<evidence type="ECO:0000313" key="2">
    <source>
        <dbReference type="Proteomes" id="UP000838308"/>
    </source>
</evidence>
<organism evidence="1 2">
    <name type="scientific">Neobacillus rhizosphaerae</name>
    <dbReference type="NCBI Taxonomy" id="2880965"/>
    <lineage>
        <taxon>Bacteria</taxon>
        <taxon>Bacillati</taxon>
        <taxon>Bacillota</taxon>
        <taxon>Bacilli</taxon>
        <taxon>Bacillales</taxon>
        <taxon>Bacillaceae</taxon>
        <taxon>Neobacillus</taxon>
    </lineage>
</organism>
<name>A0ABM9EZ94_9BACI</name>